<sequence length="49" mass="5285">MELLCEAPGDMQFETGSTVQAYLNMDALHVFDEATGRSLNRNNPAALAA</sequence>
<evidence type="ECO:0000313" key="1">
    <source>
        <dbReference type="EMBL" id="XDT71058.1"/>
    </source>
</evidence>
<reference evidence="1" key="1">
    <citation type="submission" date="2024-05" db="EMBL/GenBank/DDBJ databases">
        <title>Genome sequencing of novel strain.</title>
        <authorList>
            <person name="Ganbat D."/>
            <person name="Ganbat S."/>
            <person name="Lee S.-J."/>
        </authorList>
    </citation>
    <scope>NUCLEOTIDE SEQUENCE</scope>
    <source>
        <strain evidence="1">SMD15-11</strain>
    </source>
</reference>
<dbReference type="EMBL" id="CP154858">
    <property type="protein sequence ID" value="XDT71058.1"/>
    <property type="molecule type" value="Genomic_DNA"/>
</dbReference>
<protein>
    <recommendedName>
        <fullName evidence="2">TOBE domain-containing protein</fullName>
    </recommendedName>
</protein>
<dbReference type="AlphaFoldDB" id="A0AB39USN1"/>
<accession>A0AB39USN1</accession>
<dbReference type="InterPro" id="IPR008995">
    <property type="entry name" value="Mo/tungstate-bd_C_term_dom"/>
</dbReference>
<name>A0AB39USN1_9GAMM</name>
<dbReference type="RefSeq" id="WP_369600097.1">
    <property type="nucleotide sequence ID" value="NZ_CP154858.1"/>
</dbReference>
<organism evidence="1">
    <name type="scientific">Thermohahella caldifontis</name>
    <dbReference type="NCBI Taxonomy" id="3142973"/>
    <lineage>
        <taxon>Bacteria</taxon>
        <taxon>Pseudomonadati</taxon>
        <taxon>Pseudomonadota</taxon>
        <taxon>Gammaproteobacteria</taxon>
        <taxon>Oceanospirillales</taxon>
        <taxon>Hahellaceae</taxon>
        <taxon>Thermohahella</taxon>
    </lineage>
</organism>
<evidence type="ECO:0008006" key="2">
    <source>
        <dbReference type="Google" id="ProtNLM"/>
    </source>
</evidence>
<dbReference type="SUPFAM" id="SSF50331">
    <property type="entry name" value="MOP-like"/>
    <property type="match status" value="1"/>
</dbReference>
<dbReference type="KEGG" id="tcd:AAIA72_09570"/>
<gene>
    <name evidence="1" type="ORF">AAIA72_09570</name>
</gene>
<proteinExistence type="predicted"/>